<evidence type="ECO:0000256" key="2">
    <source>
        <dbReference type="ARBA" id="ARBA00004752"/>
    </source>
</evidence>
<keyword evidence="9" id="KW-0573">Peptidoglycan synthesis</keyword>
<gene>
    <name evidence="18" type="ORF">METZ01_LOCUS9318</name>
</gene>
<feature type="transmembrane region" description="Helical" evidence="17">
    <location>
        <begin position="279"/>
        <end position="306"/>
    </location>
</feature>
<dbReference type="PROSITE" id="PS00428">
    <property type="entry name" value="FTSW_RODA_SPOVE"/>
    <property type="match status" value="1"/>
</dbReference>
<dbReference type="GO" id="GO:0005886">
    <property type="term" value="C:plasma membrane"/>
    <property type="evidence" value="ECO:0007669"/>
    <property type="project" value="UniProtKB-SubCell"/>
</dbReference>
<dbReference type="EC" id="2.4.99.28" evidence="15"/>
<protein>
    <recommendedName>
        <fullName evidence="15">peptidoglycan glycosyltransferase</fullName>
        <ecNumber evidence="15">2.4.99.28</ecNumber>
    </recommendedName>
    <alternativeName>
        <fullName evidence="14">Peptidoglycan polymerase</fullName>
    </alternativeName>
</protein>
<accession>A0A381NQS3</accession>
<comment type="catalytic activity">
    <reaction evidence="16">
        <text>[GlcNAc-(1-&gt;4)-Mur2Ac(oyl-L-Ala-gamma-D-Glu-L-Lys-D-Ala-D-Ala)](n)-di-trans,octa-cis-undecaprenyl diphosphate + beta-D-GlcNAc-(1-&gt;4)-Mur2Ac(oyl-L-Ala-gamma-D-Glu-L-Lys-D-Ala-D-Ala)-di-trans,octa-cis-undecaprenyl diphosphate = [GlcNAc-(1-&gt;4)-Mur2Ac(oyl-L-Ala-gamma-D-Glu-L-Lys-D-Ala-D-Ala)](n+1)-di-trans,octa-cis-undecaprenyl diphosphate + di-trans,octa-cis-undecaprenyl diphosphate + H(+)</text>
        <dbReference type="Rhea" id="RHEA:23708"/>
        <dbReference type="Rhea" id="RHEA-COMP:9602"/>
        <dbReference type="Rhea" id="RHEA-COMP:9603"/>
        <dbReference type="ChEBI" id="CHEBI:15378"/>
        <dbReference type="ChEBI" id="CHEBI:58405"/>
        <dbReference type="ChEBI" id="CHEBI:60033"/>
        <dbReference type="ChEBI" id="CHEBI:78435"/>
        <dbReference type="EC" id="2.4.99.28"/>
    </reaction>
</comment>
<name>A0A381NQS3_9ZZZZ</name>
<dbReference type="GO" id="GO:0051301">
    <property type="term" value="P:cell division"/>
    <property type="evidence" value="ECO:0007669"/>
    <property type="project" value="UniProtKB-KW"/>
</dbReference>
<evidence type="ECO:0000256" key="14">
    <source>
        <dbReference type="ARBA" id="ARBA00032370"/>
    </source>
</evidence>
<dbReference type="PANTHER" id="PTHR30474">
    <property type="entry name" value="CELL CYCLE PROTEIN"/>
    <property type="match status" value="1"/>
</dbReference>
<feature type="transmembrane region" description="Helical" evidence="17">
    <location>
        <begin position="115"/>
        <end position="133"/>
    </location>
</feature>
<evidence type="ECO:0000256" key="7">
    <source>
        <dbReference type="ARBA" id="ARBA00022692"/>
    </source>
</evidence>
<evidence type="ECO:0000256" key="17">
    <source>
        <dbReference type="SAM" id="Phobius"/>
    </source>
</evidence>
<dbReference type="NCBIfam" id="TIGR02614">
    <property type="entry name" value="ftsW"/>
    <property type="match status" value="1"/>
</dbReference>
<dbReference type="GO" id="GO:0032153">
    <property type="term" value="C:cell division site"/>
    <property type="evidence" value="ECO:0007669"/>
    <property type="project" value="TreeGrafter"/>
</dbReference>
<proteinExistence type="predicted"/>
<evidence type="ECO:0000256" key="4">
    <source>
        <dbReference type="ARBA" id="ARBA00022618"/>
    </source>
</evidence>
<evidence type="ECO:0000256" key="8">
    <source>
        <dbReference type="ARBA" id="ARBA00022960"/>
    </source>
</evidence>
<evidence type="ECO:0000256" key="3">
    <source>
        <dbReference type="ARBA" id="ARBA00022475"/>
    </source>
</evidence>
<dbReference type="EMBL" id="UINC01000503">
    <property type="protein sequence ID" value="SUZ56464.1"/>
    <property type="molecule type" value="Genomic_DNA"/>
</dbReference>
<dbReference type="GO" id="GO:0015648">
    <property type="term" value="F:lipid-linked peptidoglycan transporter activity"/>
    <property type="evidence" value="ECO:0007669"/>
    <property type="project" value="TreeGrafter"/>
</dbReference>
<keyword evidence="3" id="KW-1003">Cell membrane</keyword>
<evidence type="ECO:0000256" key="11">
    <source>
        <dbReference type="ARBA" id="ARBA00023136"/>
    </source>
</evidence>
<keyword evidence="8" id="KW-0133">Cell shape</keyword>
<evidence type="ECO:0000256" key="12">
    <source>
        <dbReference type="ARBA" id="ARBA00023306"/>
    </source>
</evidence>
<evidence type="ECO:0000313" key="18">
    <source>
        <dbReference type="EMBL" id="SUZ56464.1"/>
    </source>
</evidence>
<dbReference type="GO" id="GO:0071555">
    <property type="term" value="P:cell wall organization"/>
    <property type="evidence" value="ECO:0007669"/>
    <property type="project" value="UniProtKB-KW"/>
</dbReference>
<evidence type="ECO:0000256" key="5">
    <source>
        <dbReference type="ARBA" id="ARBA00022676"/>
    </source>
</evidence>
<comment type="pathway">
    <text evidence="2">Cell wall biogenesis; peptidoglycan biosynthesis.</text>
</comment>
<feature type="transmembrane region" description="Helical" evidence="17">
    <location>
        <begin position="139"/>
        <end position="156"/>
    </location>
</feature>
<evidence type="ECO:0000256" key="6">
    <source>
        <dbReference type="ARBA" id="ARBA00022679"/>
    </source>
</evidence>
<feature type="transmembrane region" description="Helical" evidence="17">
    <location>
        <begin position="246"/>
        <end position="267"/>
    </location>
</feature>
<evidence type="ECO:0000256" key="10">
    <source>
        <dbReference type="ARBA" id="ARBA00022989"/>
    </source>
</evidence>
<reference evidence="18" key="1">
    <citation type="submission" date="2018-05" db="EMBL/GenBank/DDBJ databases">
        <authorList>
            <person name="Lanie J.A."/>
            <person name="Ng W.-L."/>
            <person name="Kazmierczak K.M."/>
            <person name="Andrzejewski T.M."/>
            <person name="Davidsen T.M."/>
            <person name="Wayne K.J."/>
            <person name="Tettelin H."/>
            <person name="Glass J.I."/>
            <person name="Rusch D."/>
            <person name="Podicherti R."/>
            <person name="Tsui H.-C.T."/>
            <person name="Winkler M.E."/>
        </authorList>
    </citation>
    <scope>NUCLEOTIDE SEQUENCE</scope>
</reference>
<evidence type="ECO:0000256" key="16">
    <source>
        <dbReference type="ARBA" id="ARBA00049902"/>
    </source>
</evidence>
<keyword evidence="6" id="KW-0808">Transferase</keyword>
<feature type="transmembrane region" description="Helical" evidence="17">
    <location>
        <begin position="312"/>
        <end position="334"/>
    </location>
</feature>
<organism evidence="18">
    <name type="scientific">marine metagenome</name>
    <dbReference type="NCBI Taxonomy" id="408172"/>
    <lineage>
        <taxon>unclassified sequences</taxon>
        <taxon>metagenomes</taxon>
        <taxon>ecological metagenomes</taxon>
    </lineage>
</organism>
<dbReference type="Pfam" id="PF01098">
    <property type="entry name" value="FTSW_RODA_SPOVE"/>
    <property type="match status" value="1"/>
</dbReference>
<dbReference type="InterPro" id="IPR001182">
    <property type="entry name" value="FtsW/RodA"/>
</dbReference>
<feature type="transmembrane region" description="Helical" evidence="17">
    <location>
        <begin position="161"/>
        <end position="181"/>
    </location>
</feature>
<keyword evidence="11 17" id="KW-0472">Membrane</keyword>
<evidence type="ECO:0000256" key="13">
    <source>
        <dbReference type="ARBA" id="ARBA00023316"/>
    </source>
</evidence>
<dbReference type="AlphaFoldDB" id="A0A381NQS3"/>
<dbReference type="GO" id="GO:0008955">
    <property type="term" value="F:peptidoglycan glycosyltransferase activity"/>
    <property type="evidence" value="ECO:0007669"/>
    <property type="project" value="UniProtKB-EC"/>
</dbReference>
<keyword evidence="7 17" id="KW-0812">Transmembrane</keyword>
<evidence type="ECO:0000256" key="9">
    <source>
        <dbReference type="ARBA" id="ARBA00022984"/>
    </source>
</evidence>
<dbReference type="GO" id="GO:0009252">
    <property type="term" value="P:peptidoglycan biosynthetic process"/>
    <property type="evidence" value="ECO:0007669"/>
    <property type="project" value="UniProtKB-KW"/>
</dbReference>
<dbReference type="InterPro" id="IPR013437">
    <property type="entry name" value="FtsW"/>
</dbReference>
<feature type="transmembrane region" description="Helical" evidence="17">
    <location>
        <begin position="79"/>
        <end position="103"/>
    </location>
</feature>
<dbReference type="PANTHER" id="PTHR30474:SF2">
    <property type="entry name" value="PEPTIDOGLYCAN GLYCOSYLTRANSFERASE FTSW-RELATED"/>
    <property type="match status" value="1"/>
</dbReference>
<keyword evidence="4" id="KW-0132">Cell division</keyword>
<dbReference type="InterPro" id="IPR018365">
    <property type="entry name" value="Cell_cycle_FtsW-rel_CS"/>
</dbReference>
<feature type="transmembrane region" description="Helical" evidence="17">
    <location>
        <begin position="24"/>
        <end position="41"/>
    </location>
</feature>
<evidence type="ECO:0000256" key="15">
    <source>
        <dbReference type="ARBA" id="ARBA00044770"/>
    </source>
</evidence>
<feature type="transmembrane region" description="Helical" evidence="17">
    <location>
        <begin position="53"/>
        <end position="73"/>
    </location>
</feature>
<sequence length="338" mass="35557">MVLSSSSVSDLRTYGDAWHHLRRQVLWVAIGLVGLFTTLHIDYRRLRNLARPGLVLAIGFLALVLVPGVGIRANGSARWLGIGTVSFQPSEFAKLAVIVYGAALLSSRPATATRLTLGPMLVVLAGVGGLIFLEPDLGTALIMAAIVASMVFFAGLRLGSLALAGVLGLGLAAGMSLSAGYRRDRLFSVFNPWNDPLNTGWQTIQAGVAISNGGLWGMGLGASRAKWGFLPFAETDFIFAIVAEELGFIMAMAVILAYLVLGTVGLSTAFRAPDRFGQLLAAGITSWILIQAFVNIGAVLGVLPITGVPLPFVSYGGSSMVLTLTAFGILLNVARQSR</sequence>
<keyword evidence="5" id="KW-0328">Glycosyltransferase</keyword>
<keyword evidence="10 17" id="KW-1133">Transmembrane helix</keyword>
<evidence type="ECO:0000256" key="1">
    <source>
        <dbReference type="ARBA" id="ARBA00004651"/>
    </source>
</evidence>
<keyword evidence="13" id="KW-0961">Cell wall biogenesis/degradation</keyword>
<comment type="subcellular location">
    <subcellularLocation>
        <location evidence="1">Cell membrane</location>
        <topology evidence="1">Multi-pass membrane protein</topology>
    </subcellularLocation>
</comment>
<dbReference type="GO" id="GO:0008360">
    <property type="term" value="P:regulation of cell shape"/>
    <property type="evidence" value="ECO:0007669"/>
    <property type="project" value="UniProtKB-KW"/>
</dbReference>
<keyword evidence="12" id="KW-0131">Cell cycle</keyword>